<evidence type="ECO:0000313" key="4">
    <source>
        <dbReference type="Proteomes" id="UP000178040"/>
    </source>
</evidence>
<dbReference type="InterPro" id="IPR055170">
    <property type="entry name" value="GFO_IDH_MocA-like_dom"/>
</dbReference>
<feature type="domain" description="Gfo/Idh/MocA-like oxidoreductase N-terminal" evidence="1">
    <location>
        <begin position="2"/>
        <end position="120"/>
    </location>
</feature>
<dbReference type="PANTHER" id="PTHR43377">
    <property type="entry name" value="BILIVERDIN REDUCTASE A"/>
    <property type="match status" value="1"/>
</dbReference>
<dbReference type="InterPro" id="IPR000683">
    <property type="entry name" value="Gfo/Idh/MocA-like_OxRdtase_N"/>
</dbReference>
<dbReference type="Pfam" id="PF22725">
    <property type="entry name" value="GFO_IDH_MocA_C3"/>
    <property type="match status" value="1"/>
</dbReference>
<dbReference type="InterPro" id="IPR036291">
    <property type="entry name" value="NAD(P)-bd_dom_sf"/>
</dbReference>
<name>A0A1F7ILX8_9BACT</name>
<dbReference type="GO" id="GO:0000166">
    <property type="term" value="F:nucleotide binding"/>
    <property type="evidence" value="ECO:0007669"/>
    <property type="project" value="InterPro"/>
</dbReference>
<dbReference type="Pfam" id="PF01408">
    <property type="entry name" value="GFO_IDH_MocA"/>
    <property type="match status" value="1"/>
</dbReference>
<evidence type="ECO:0008006" key="5">
    <source>
        <dbReference type="Google" id="ProtNLM"/>
    </source>
</evidence>
<dbReference type="InterPro" id="IPR051450">
    <property type="entry name" value="Gfo/Idh/MocA_Oxidoreductases"/>
</dbReference>
<dbReference type="Gene3D" id="3.30.360.10">
    <property type="entry name" value="Dihydrodipicolinate Reductase, domain 2"/>
    <property type="match status" value="1"/>
</dbReference>
<dbReference type="AlphaFoldDB" id="A0A1F7ILX8"/>
<comment type="caution">
    <text evidence="3">The sequence shown here is derived from an EMBL/GenBank/DDBJ whole genome shotgun (WGS) entry which is preliminary data.</text>
</comment>
<accession>A0A1F7ILX8</accession>
<evidence type="ECO:0000259" key="2">
    <source>
        <dbReference type="Pfam" id="PF22725"/>
    </source>
</evidence>
<evidence type="ECO:0000313" key="3">
    <source>
        <dbReference type="EMBL" id="OGK44345.1"/>
    </source>
</evidence>
<feature type="domain" description="GFO/IDH/MocA-like oxidoreductase" evidence="2">
    <location>
        <begin position="128"/>
        <end position="238"/>
    </location>
</feature>
<sequence length="317" mass="36248">MLKIAVIGVGNMGKNHLRVYSNLPTINLVAIAEIDENIGNKIAKKFQTKLYKDYKKLVNDERPDAVSICVQTSLHFEIAKYCLSQGIHILLEKPITTNVREGKKLISLAKKNTVNLLVGHIERYNPAVRKVKEMIDKGDLGKITAITARRVGGFPPQIRDVNICADLAIHDIDIINFLLDEFPKEISVNKQRVHIRKRDDSVEFFMKYKNASAYIQTNWITPVKIRKLNITGTEGYLEMDYVSQKIEFYKSNYSKFKEESKDFSDFVLLFSQPDKIDITVAKKEPLKEEISYFLNCIENKIKIDSSFAVEALKIALS</sequence>
<dbReference type="EMBL" id="MGAI01000030">
    <property type="protein sequence ID" value="OGK44345.1"/>
    <property type="molecule type" value="Genomic_DNA"/>
</dbReference>
<reference evidence="3 4" key="1">
    <citation type="journal article" date="2016" name="Nat. Commun.">
        <title>Thousands of microbial genomes shed light on interconnected biogeochemical processes in an aquifer system.</title>
        <authorList>
            <person name="Anantharaman K."/>
            <person name="Brown C.T."/>
            <person name="Hug L.A."/>
            <person name="Sharon I."/>
            <person name="Castelle C.J."/>
            <person name="Probst A.J."/>
            <person name="Thomas B.C."/>
            <person name="Singh A."/>
            <person name="Wilkins M.J."/>
            <person name="Karaoz U."/>
            <person name="Brodie E.L."/>
            <person name="Williams K.H."/>
            <person name="Hubbard S.S."/>
            <person name="Banfield J.F."/>
        </authorList>
    </citation>
    <scope>NUCLEOTIDE SEQUENCE [LARGE SCALE GENOMIC DNA]</scope>
</reference>
<dbReference type="Gene3D" id="3.40.50.720">
    <property type="entry name" value="NAD(P)-binding Rossmann-like Domain"/>
    <property type="match status" value="1"/>
</dbReference>
<dbReference type="PANTHER" id="PTHR43377:SF1">
    <property type="entry name" value="BILIVERDIN REDUCTASE A"/>
    <property type="match status" value="1"/>
</dbReference>
<proteinExistence type="predicted"/>
<dbReference type="SUPFAM" id="SSF51735">
    <property type="entry name" value="NAD(P)-binding Rossmann-fold domains"/>
    <property type="match status" value="1"/>
</dbReference>
<gene>
    <name evidence="3" type="ORF">A3B40_01835</name>
</gene>
<evidence type="ECO:0000259" key="1">
    <source>
        <dbReference type="Pfam" id="PF01408"/>
    </source>
</evidence>
<dbReference type="SUPFAM" id="SSF55347">
    <property type="entry name" value="Glyceraldehyde-3-phosphate dehydrogenase-like, C-terminal domain"/>
    <property type="match status" value="1"/>
</dbReference>
<dbReference type="Proteomes" id="UP000178040">
    <property type="component" value="Unassembled WGS sequence"/>
</dbReference>
<protein>
    <recommendedName>
        <fullName evidence="5">Gfo/Idh/MocA-like oxidoreductase N-terminal domain-containing protein</fullName>
    </recommendedName>
</protein>
<organism evidence="3 4">
    <name type="scientific">Candidatus Roizmanbacteria bacterium RIFCSPLOWO2_01_FULL_37_16</name>
    <dbReference type="NCBI Taxonomy" id="1802058"/>
    <lineage>
        <taxon>Bacteria</taxon>
        <taxon>Candidatus Roizmaniibacteriota</taxon>
    </lineage>
</organism>